<proteinExistence type="predicted"/>
<feature type="transmembrane region" description="Helical" evidence="1">
    <location>
        <begin position="7"/>
        <end position="25"/>
    </location>
</feature>
<sequence>MKRFLHVLKICMVGVFVLIWCWVMKDIIFNSYLNYSVWLHWLYSICFSLSSINAYRSNKKVFAFLFFLAVALNVISVLKMYIT</sequence>
<keyword evidence="1" id="KW-0472">Membrane</keyword>
<keyword evidence="1" id="KW-0812">Transmembrane</keyword>
<accession>A0AA91ZTK1</accession>
<dbReference type="Proteomes" id="UP000221020">
    <property type="component" value="Unassembled WGS sequence"/>
</dbReference>
<feature type="transmembrane region" description="Helical" evidence="1">
    <location>
        <begin position="62"/>
        <end position="82"/>
    </location>
</feature>
<feature type="transmembrane region" description="Helical" evidence="1">
    <location>
        <begin position="37"/>
        <end position="55"/>
    </location>
</feature>
<reference evidence="2 3" key="1">
    <citation type="submission" date="2017-09" db="EMBL/GenBank/DDBJ databases">
        <title>Large-scale bioinformatics analysis of Bacillus genomes uncovers conserved roles of natural products in bacterial physiology.</title>
        <authorList>
            <consortium name="Agbiome Team Llc"/>
            <person name="Bleich R.M."/>
            <person name="Grubbs K.J."/>
            <person name="Santa Maria K.C."/>
            <person name="Allen S.E."/>
            <person name="Farag S."/>
            <person name="Shank E.A."/>
            <person name="Bowers A."/>
        </authorList>
    </citation>
    <scope>NUCLEOTIDE SEQUENCE [LARGE SCALE GENOMIC DNA]</scope>
    <source>
        <strain evidence="2 3">AFS092012</strain>
    </source>
</reference>
<keyword evidence="1" id="KW-1133">Transmembrane helix</keyword>
<evidence type="ECO:0000256" key="1">
    <source>
        <dbReference type="SAM" id="Phobius"/>
    </source>
</evidence>
<evidence type="ECO:0000313" key="2">
    <source>
        <dbReference type="EMBL" id="PED82855.1"/>
    </source>
</evidence>
<name>A0AA91ZTK1_9BACI</name>
<dbReference type="AlphaFoldDB" id="A0AA91ZTK1"/>
<comment type="caution">
    <text evidence="2">The sequence shown here is derived from an EMBL/GenBank/DDBJ whole genome shotgun (WGS) entry which is preliminary data.</text>
</comment>
<gene>
    <name evidence="2" type="ORF">CON65_09270</name>
</gene>
<evidence type="ECO:0000313" key="3">
    <source>
        <dbReference type="Proteomes" id="UP000221020"/>
    </source>
</evidence>
<dbReference type="EMBL" id="NVOR01000024">
    <property type="protein sequence ID" value="PED82855.1"/>
    <property type="molecule type" value="Genomic_DNA"/>
</dbReference>
<protein>
    <submittedName>
        <fullName evidence="2">Uncharacterized protein</fullName>
    </submittedName>
</protein>
<dbReference type="RefSeq" id="WP_097899591.1">
    <property type="nucleotide sequence ID" value="NZ_NVOR01000024.1"/>
</dbReference>
<organism evidence="2 3">
    <name type="scientific">Bacillus pseudomycoides</name>
    <dbReference type="NCBI Taxonomy" id="64104"/>
    <lineage>
        <taxon>Bacteria</taxon>
        <taxon>Bacillati</taxon>
        <taxon>Bacillota</taxon>
        <taxon>Bacilli</taxon>
        <taxon>Bacillales</taxon>
        <taxon>Bacillaceae</taxon>
        <taxon>Bacillus</taxon>
        <taxon>Bacillus cereus group</taxon>
    </lineage>
</organism>